<dbReference type="Gene3D" id="3.90.580.10">
    <property type="entry name" value="Zinc finger, CHC2-type domain"/>
    <property type="match status" value="1"/>
</dbReference>
<gene>
    <name evidence="1" type="ORF">ACFS6J_21360</name>
</gene>
<reference evidence="2" key="1">
    <citation type="journal article" date="2019" name="Int. J. Syst. Evol. Microbiol.">
        <title>The Global Catalogue of Microorganisms (GCM) 10K type strain sequencing project: providing services to taxonomists for standard genome sequencing and annotation.</title>
        <authorList>
            <consortium name="The Broad Institute Genomics Platform"/>
            <consortium name="The Broad Institute Genome Sequencing Center for Infectious Disease"/>
            <person name="Wu L."/>
            <person name="Ma J."/>
        </authorList>
    </citation>
    <scope>NUCLEOTIDE SEQUENCE [LARGE SCALE GENOMIC DNA]</scope>
    <source>
        <strain evidence="2">KCTC 23098</strain>
    </source>
</reference>
<proteinExistence type="predicted"/>
<dbReference type="RefSeq" id="WP_377612561.1">
    <property type="nucleotide sequence ID" value="NZ_JBHUPA010000016.1"/>
</dbReference>
<dbReference type="InterPro" id="IPR036977">
    <property type="entry name" value="DNA_primase_Znf_CHC2"/>
</dbReference>
<evidence type="ECO:0000313" key="1">
    <source>
        <dbReference type="EMBL" id="MFD2964363.1"/>
    </source>
</evidence>
<protein>
    <submittedName>
        <fullName evidence="1">Uncharacterized protein</fullName>
    </submittedName>
</protein>
<dbReference type="Proteomes" id="UP001597560">
    <property type="component" value="Unassembled WGS sequence"/>
</dbReference>
<keyword evidence="2" id="KW-1185">Reference proteome</keyword>
<name>A0ABW6B705_9SPHI</name>
<sequence length="260" mass="29599">MITTVLNADSVREQITLDMLLSRLGYQPAKSSGDEQLYLNVLRDAEPSPTFAINTRLDMWFDRLTKKSGDIVDFGMAYWPGFDQDQVLEKISQLCAFSQKVPDSSGRAGRKRRAIKIPYYHIAETRPLGCTSEITMYLQSQGIWEIALGQLKEVYYYVVDEKHRRKDFFASGWQNENGGWEVRSRNFEGCLGSKGMTFIPGDENRLALFMDYISYLSWKYANRASTDSILVVNAPEFLPAAKSRAAKFAVVTNLFGEQHP</sequence>
<evidence type="ECO:0000313" key="2">
    <source>
        <dbReference type="Proteomes" id="UP001597560"/>
    </source>
</evidence>
<organism evidence="1 2">
    <name type="scientific">Olivibacter jilunii</name>
    <dbReference type="NCBI Taxonomy" id="985016"/>
    <lineage>
        <taxon>Bacteria</taxon>
        <taxon>Pseudomonadati</taxon>
        <taxon>Bacteroidota</taxon>
        <taxon>Sphingobacteriia</taxon>
        <taxon>Sphingobacteriales</taxon>
        <taxon>Sphingobacteriaceae</taxon>
        <taxon>Olivibacter</taxon>
    </lineage>
</organism>
<dbReference type="EMBL" id="JBHUPA010000016">
    <property type="protein sequence ID" value="MFD2964363.1"/>
    <property type="molecule type" value="Genomic_DNA"/>
</dbReference>
<accession>A0ABW6B705</accession>
<comment type="caution">
    <text evidence="1">The sequence shown here is derived from an EMBL/GenBank/DDBJ whole genome shotgun (WGS) entry which is preliminary data.</text>
</comment>